<dbReference type="InterPro" id="IPR001387">
    <property type="entry name" value="Cro/C1-type_HTH"/>
</dbReference>
<evidence type="ECO:0000313" key="3">
    <source>
        <dbReference type="Proteomes" id="UP000245073"/>
    </source>
</evidence>
<name>A0A2T9K9T5_9CAUL</name>
<dbReference type="PROSITE" id="PS50943">
    <property type="entry name" value="HTH_CROC1"/>
    <property type="match status" value="1"/>
</dbReference>
<evidence type="ECO:0000259" key="1">
    <source>
        <dbReference type="PROSITE" id="PS50943"/>
    </source>
</evidence>
<reference evidence="2 3" key="1">
    <citation type="submission" date="2018-04" db="EMBL/GenBank/DDBJ databases">
        <title>The genome sequence of Caulobacter sp. 744.</title>
        <authorList>
            <person name="Gao J."/>
            <person name="Sun J."/>
        </authorList>
    </citation>
    <scope>NUCLEOTIDE SEQUENCE [LARGE SCALE GENOMIC DNA]</scope>
    <source>
        <strain evidence="2 3">774</strain>
    </source>
</reference>
<dbReference type="CDD" id="cd00093">
    <property type="entry name" value="HTH_XRE"/>
    <property type="match status" value="1"/>
</dbReference>
<dbReference type="AlphaFoldDB" id="A0A2T9K9T5"/>
<dbReference type="SMART" id="SM00530">
    <property type="entry name" value="HTH_XRE"/>
    <property type="match status" value="1"/>
</dbReference>
<gene>
    <name evidence="2" type="ORF">DDF67_05070</name>
</gene>
<evidence type="ECO:0000313" key="2">
    <source>
        <dbReference type="EMBL" id="PVM92740.1"/>
    </source>
</evidence>
<comment type="caution">
    <text evidence="2">The sequence shown here is derived from an EMBL/GenBank/DDBJ whole genome shotgun (WGS) entry which is preliminary data.</text>
</comment>
<dbReference type="GO" id="GO:0003677">
    <property type="term" value="F:DNA binding"/>
    <property type="evidence" value="ECO:0007669"/>
    <property type="project" value="InterPro"/>
</dbReference>
<dbReference type="EMBL" id="QDKQ01000024">
    <property type="protein sequence ID" value="PVM92740.1"/>
    <property type="molecule type" value="Genomic_DNA"/>
</dbReference>
<feature type="domain" description="HTH cro/C1-type" evidence="1">
    <location>
        <begin position="119"/>
        <end position="173"/>
    </location>
</feature>
<organism evidence="2 3">
    <name type="scientific">Caulobacter endophyticus</name>
    <dbReference type="NCBI Taxonomy" id="2172652"/>
    <lineage>
        <taxon>Bacteria</taxon>
        <taxon>Pseudomonadati</taxon>
        <taxon>Pseudomonadota</taxon>
        <taxon>Alphaproteobacteria</taxon>
        <taxon>Caulobacterales</taxon>
        <taxon>Caulobacteraceae</taxon>
        <taxon>Caulobacter</taxon>
    </lineage>
</organism>
<accession>A0A2T9K9T5</accession>
<sequence length="226" mass="24046">MTLAPAFDQAEPGFLAGSAGPLGRPPAPGKWVGARQSCEGRVSGVGPKTFTGAVCGGLGASGLPLLHLTLLARVDHETVPSWILSVRLTGARSNEVATMLDEAALKRIDPVDLHVGAMLRALRRAKGMGKSELGRGVGVSYQQVQKYELGHNRLSAGMLFRISQALDVEIAEFFSGLERKEINQPSILSRFVVAPDAVKFMKAALALTGATRDQLFQLCIVLAEDK</sequence>
<dbReference type="Proteomes" id="UP000245073">
    <property type="component" value="Unassembled WGS sequence"/>
</dbReference>
<keyword evidence="3" id="KW-1185">Reference proteome</keyword>
<protein>
    <recommendedName>
        <fullName evidence="1">HTH cro/C1-type domain-containing protein</fullName>
    </recommendedName>
</protein>
<dbReference type="SUPFAM" id="SSF47413">
    <property type="entry name" value="lambda repressor-like DNA-binding domains"/>
    <property type="match status" value="1"/>
</dbReference>
<dbReference type="InterPro" id="IPR010982">
    <property type="entry name" value="Lambda_DNA-bd_dom_sf"/>
</dbReference>
<dbReference type="Pfam" id="PF01381">
    <property type="entry name" value="HTH_3"/>
    <property type="match status" value="1"/>
</dbReference>
<dbReference type="Gene3D" id="1.10.260.40">
    <property type="entry name" value="lambda repressor-like DNA-binding domains"/>
    <property type="match status" value="1"/>
</dbReference>
<proteinExistence type="predicted"/>